<dbReference type="InterPro" id="IPR029058">
    <property type="entry name" value="AB_hydrolase_fold"/>
</dbReference>
<evidence type="ECO:0000256" key="5">
    <source>
        <dbReference type="ARBA" id="ARBA00022801"/>
    </source>
</evidence>
<dbReference type="Gene3D" id="3.40.50.1820">
    <property type="entry name" value="alpha/beta hydrolase"/>
    <property type="match status" value="1"/>
</dbReference>
<sequence length="621" mass="66270">MKWNVITAMGRLKLAVFAGAILAMPTAAIAAPAKALLSCDESLKRDFKPDNLTTVTFVKQFRRGDLLTLSDGQVGNTGMVLPSAQPTNAKTDLCLVKLLIGPGNPGPADAPSTSRGIGMEIWLPSKPLWNEIIHNQGGGGWVGGDGSSPTTINWSYVIDKADTGHAVTSMMDTGHVIGTGSFAMLPDGTPNRRLWEDFAVRSLHQQALKTKALALAFYGRPQKYAYFEGGSQGGRQAHKLAQAYPQDYNGIVGLYPAINWSPFFTAMIYKHIVAYNDLGGKPLTEAQEELVSNAAIRSCDTVGGAHLGYVIDDAACRYDPTKDRDVLCTSDGGRNATPACVTTVEANAFNKVWYGPTRDGSVPDPALDNGFDAKLGPKQIWFGVPRGTLLTGSWYIRNLMRGRSIPASSGPGSLYLDHVALELQNPAIANPQFTNASGNGQDLWNDLSYKEFANAMARGNALDPVFSYINTDDPDLSAFKALGGKFLGWHGTADEAIPVQGTLNYYDRVVEKMGGVANVNSFYRMYLVPGGGHGAPQGTANPDANPPAVTSQMFDLLRNWVEKGLAPGRVEISSPTPGPSAATHPICPLPQRITYEGGDPRVANSFACEGPVKGTDGTDTG</sequence>
<organism evidence="9 10">
    <name type="scientific">Sphingobium boeckii</name>
    <dbReference type="NCBI Taxonomy" id="1082345"/>
    <lineage>
        <taxon>Bacteria</taxon>
        <taxon>Pseudomonadati</taxon>
        <taxon>Pseudomonadota</taxon>
        <taxon>Alphaproteobacteria</taxon>
        <taxon>Sphingomonadales</taxon>
        <taxon>Sphingomonadaceae</taxon>
        <taxon>Sphingobium</taxon>
    </lineage>
</organism>
<dbReference type="PANTHER" id="PTHR33938">
    <property type="entry name" value="FERULOYL ESTERASE B-RELATED"/>
    <property type="match status" value="1"/>
</dbReference>
<evidence type="ECO:0000256" key="4">
    <source>
        <dbReference type="ARBA" id="ARBA00022729"/>
    </source>
</evidence>
<evidence type="ECO:0000313" key="9">
    <source>
        <dbReference type="EMBL" id="MBB5687823.1"/>
    </source>
</evidence>
<dbReference type="SUPFAM" id="SSF53474">
    <property type="entry name" value="alpha/beta-Hydrolases"/>
    <property type="match status" value="1"/>
</dbReference>
<dbReference type="EMBL" id="JACIJC010000009">
    <property type="protein sequence ID" value="MBB5687823.1"/>
    <property type="molecule type" value="Genomic_DNA"/>
</dbReference>
<accession>A0A7W9ALM9</accession>
<proteinExistence type="inferred from homology"/>
<evidence type="ECO:0000313" key="10">
    <source>
        <dbReference type="Proteomes" id="UP000549617"/>
    </source>
</evidence>
<keyword evidence="6" id="KW-0106">Calcium</keyword>
<reference evidence="9 10" key="1">
    <citation type="submission" date="2020-08" db="EMBL/GenBank/DDBJ databases">
        <title>Genomic Encyclopedia of Type Strains, Phase IV (KMG-IV): sequencing the most valuable type-strain genomes for metagenomic binning, comparative biology and taxonomic classification.</title>
        <authorList>
            <person name="Goeker M."/>
        </authorList>
    </citation>
    <scope>NUCLEOTIDE SEQUENCE [LARGE SCALE GENOMIC DNA]</scope>
    <source>
        <strain evidence="9 10">DSM 25079</strain>
    </source>
</reference>
<keyword evidence="5 9" id="KW-0378">Hydrolase</keyword>
<feature type="signal peptide" evidence="8">
    <location>
        <begin position="1"/>
        <end position="30"/>
    </location>
</feature>
<dbReference type="PANTHER" id="PTHR33938:SF15">
    <property type="entry name" value="FERULOYL ESTERASE B-RELATED"/>
    <property type="match status" value="1"/>
</dbReference>
<dbReference type="GO" id="GO:0046872">
    <property type="term" value="F:metal ion binding"/>
    <property type="evidence" value="ECO:0007669"/>
    <property type="project" value="UniProtKB-KW"/>
</dbReference>
<keyword evidence="7" id="KW-1015">Disulfide bond</keyword>
<protein>
    <submittedName>
        <fullName evidence="9">Feruloyl esterase</fullName>
        <ecNumber evidence="9">3.1.1.73</ecNumber>
    </submittedName>
</protein>
<dbReference type="RefSeq" id="WP_221240592.1">
    <property type="nucleotide sequence ID" value="NZ_JACIJC010000009.1"/>
</dbReference>
<feature type="chain" id="PRO_5031529889" evidence="8">
    <location>
        <begin position="31"/>
        <end position="621"/>
    </location>
</feature>
<evidence type="ECO:0000256" key="1">
    <source>
        <dbReference type="ARBA" id="ARBA00006249"/>
    </source>
</evidence>
<dbReference type="EC" id="3.1.1.73" evidence="9"/>
<dbReference type="Pfam" id="PF07519">
    <property type="entry name" value="Tannase"/>
    <property type="match status" value="1"/>
</dbReference>
<keyword evidence="4 8" id="KW-0732">Signal</keyword>
<evidence type="ECO:0000256" key="7">
    <source>
        <dbReference type="ARBA" id="ARBA00023157"/>
    </source>
</evidence>
<keyword evidence="2" id="KW-0719">Serine esterase</keyword>
<dbReference type="InterPro" id="IPR011118">
    <property type="entry name" value="Tannase/feruloyl_esterase"/>
</dbReference>
<keyword evidence="3" id="KW-0479">Metal-binding</keyword>
<evidence type="ECO:0000256" key="8">
    <source>
        <dbReference type="SAM" id="SignalP"/>
    </source>
</evidence>
<dbReference type="GO" id="GO:0030600">
    <property type="term" value="F:feruloyl esterase activity"/>
    <property type="evidence" value="ECO:0007669"/>
    <property type="project" value="UniProtKB-EC"/>
</dbReference>
<evidence type="ECO:0000256" key="3">
    <source>
        <dbReference type="ARBA" id="ARBA00022723"/>
    </source>
</evidence>
<evidence type="ECO:0000256" key="6">
    <source>
        <dbReference type="ARBA" id="ARBA00022837"/>
    </source>
</evidence>
<dbReference type="Proteomes" id="UP000549617">
    <property type="component" value="Unassembled WGS sequence"/>
</dbReference>
<name>A0A7W9ALM9_9SPHN</name>
<gene>
    <name evidence="9" type="ORF">FHS49_003869</name>
</gene>
<evidence type="ECO:0000256" key="2">
    <source>
        <dbReference type="ARBA" id="ARBA00022487"/>
    </source>
</evidence>
<comment type="similarity">
    <text evidence="1">Belongs to the tannase family.</text>
</comment>
<dbReference type="AlphaFoldDB" id="A0A7W9ALM9"/>
<keyword evidence="10" id="KW-1185">Reference proteome</keyword>
<comment type="caution">
    <text evidence="9">The sequence shown here is derived from an EMBL/GenBank/DDBJ whole genome shotgun (WGS) entry which is preliminary data.</text>
</comment>